<dbReference type="Proteomes" id="UP000015105">
    <property type="component" value="Chromosome 1D"/>
</dbReference>
<name>A0A452ZAD5_AEGTS</name>
<feature type="region of interest" description="Disordered" evidence="1">
    <location>
        <begin position="1"/>
        <end position="20"/>
    </location>
</feature>
<evidence type="ECO:0000313" key="3">
    <source>
        <dbReference type="Proteomes" id="UP000015105"/>
    </source>
</evidence>
<dbReference type="Gramene" id="AET1Gv20689700.7">
    <property type="protein sequence ID" value="AET1Gv20689700.7"/>
    <property type="gene ID" value="AET1Gv20689700"/>
</dbReference>
<protein>
    <submittedName>
        <fullName evidence="2">Uncharacterized protein</fullName>
    </submittedName>
</protein>
<proteinExistence type="predicted"/>
<reference evidence="3" key="1">
    <citation type="journal article" date="2014" name="Science">
        <title>Ancient hybridizations among the ancestral genomes of bread wheat.</title>
        <authorList>
            <consortium name="International Wheat Genome Sequencing Consortium,"/>
            <person name="Marcussen T."/>
            <person name="Sandve S.R."/>
            <person name="Heier L."/>
            <person name="Spannagl M."/>
            <person name="Pfeifer M."/>
            <person name="Jakobsen K.S."/>
            <person name="Wulff B.B."/>
            <person name="Steuernagel B."/>
            <person name="Mayer K.F."/>
            <person name="Olsen O.A."/>
        </authorList>
    </citation>
    <scope>NUCLEOTIDE SEQUENCE [LARGE SCALE GENOMIC DNA]</scope>
    <source>
        <strain evidence="3">cv. AL8/78</strain>
    </source>
</reference>
<dbReference type="AlphaFoldDB" id="A0A452ZAD5"/>
<sequence length="146" mass="15851">MDSAQIGIVDKADKGETVGNPSVEHTEMVKLAGQYEGNTERALHAGGRNEESPDVLSDTMQTGIVDDTPKHKLVCVHGVVEASEDTMEVDNTDETREETSMPRDLRAQAFTGYVQKQSVGDEYTLQGIEGSTVEMPVGEARKFSCC</sequence>
<dbReference type="EnsemblPlants" id="AET1Gv20689700.7">
    <property type="protein sequence ID" value="AET1Gv20689700.7"/>
    <property type="gene ID" value="AET1Gv20689700"/>
</dbReference>
<organism evidence="2 3">
    <name type="scientific">Aegilops tauschii subsp. strangulata</name>
    <name type="common">Goatgrass</name>
    <dbReference type="NCBI Taxonomy" id="200361"/>
    <lineage>
        <taxon>Eukaryota</taxon>
        <taxon>Viridiplantae</taxon>
        <taxon>Streptophyta</taxon>
        <taxon>Embryophyta</taxon>
        <taxon>Tracheophyta</taxon>
        <taxon>Spermatophyta</taxon>
        <taxon>Magnoliopsida</taxon>
        <taxon>Liliopsida</taxon>
        <taxon>Poales</taxon>
        <taxon>Poaceae</taxon>
        <taxon>BOP clade</taxon>
        <taxon>Pooideae</taxon>
        <taxon>Triticodae</taxon>
        <taxon>Triticeae</taxon>
        <taxon>Triticinae</taxon>
        <taxon>Aegilops</taxon>
    </lineage>
</organism>
<reference evidence="2" key="4">
    <citation type="submission" date="2019-03" db="UniProtKB">
        <authorList>
            <consortium name="EnsemblPlants"/>
        </authorList>
    </citation>
    <scope>IDENTIFICATION</scope>
</reference>
<keyword evidence="3" id="KW-1185">Reference proteome</keyword>
<accession>A0A452ZAD5</accession>
<reference evidence="2" key="5">
    <citation type="journal article" date="2021" name="G3 (Bethesda)">
        <title>Aegilops tauschii genome assembly Aet v5.0 features greater sequence contiguity and improved annotation.</title>
        <authorList>
            <person name="Wang L."/>
            <person name="Zhu T."/>
            <person name="Rodriguez J.C."/>
            <person name="Deal K.R."/>
            <person name="Dubcovsky J."/>
            <person name="McGuire P.E."/>
            <person name="Lux T."/>
            <person name="Spannagl M."/>
            <person name="Mayer K.F.X."/>
            <person name="Baldrich P."/>
            <person name="Meyers B.C."/>
            <person name="Huo N."/>
            <person name="Gu Y.Q."/>
            <person name="Zhou H."/>
            <person name="Devos K.M."/>
            <person name="Bennetzen J.L."/>
            <person name="Unver T."/>
            <person name="Budak H."/>
            <person name="Gulick P.J."/>
            <person name="Galiba G."/>
            <person name="Kalapos B."/>
            <person name="Nelson D.R."/>
            <person name="Li P."/>
            <person name="You F.M."/>
            <person name="Luo M.C."/>
            <person name="Dvorak J."/>
        </authorList>
    </citation>
    <scope>NUCLEOTIDE SEQUENCE [LARGE SCALE GENOMIC DNA]</scope>
    <source>
        <strain evidence="2">cv. AL8/78</strain>
    </source>
</reference>
<reference evidence="3" key="2">
    <citation type="journal article" date="2017" name="Nat. Plants">
        <title>The Aegilops tauschii genome reveals multiple impacts of transposons.</title>
        <authorList>
            <person name="Zhao G."/>
            <person name="Zou C."/>
            <person name="Li K."/>
            <person name="Wang K."/>
            <person name="Li T."/>
            <person name="Gao L."/>
            <person name="Zhang X."/>
            <person name="Wang H."/>
            <person name="Yang Z."/>
            <person name="Liu X."/>
            <person name="Jiang W."/>
            <person name="Mao L."/>
            <person name="Kong X."/>
            <person name="Jiao Y."/>
            <person name="Jia J."/>
        </authorList>
    </citation>
    <scope>NUCLEOTIDE SEQUENCE [LARGE SCALE GENOMIC DNA]</scope>
    <source>
        <strain evidence="3">cv. AL8/78</strain>
    </source>
</reference>
<evidence type="ECO:0000313" key="2">
    <source>
        <dbReference type="EnsemblPlants" id="AET1Gv20689700.7"/>
    </source>
</evidence>
<evidence type="ECO:0000256" key="1">
    <source>
        <dbReference type="SAM" id="MobiDB-lite"/>
    </source>
</evidence>
<reference evidence="2" key="3">
    <citation type="journal article" date="2017" name="Nature">
        <title>Genome sequence of the progenitor of the wheat D genome Aegilops tauschii.</title>
        <authorList>
            <person name="Luo M.C."/>
            <person name="Gu Y.Q."/>
            <person name="Puiu D."/>
            <person name="Wang H."/>
            <person name="Twardziok S.O."/>
            <person name="Deal K.R."/>
            <person name="Huo N."/>
            <person name="Zhu T."/>
            <person name="Wang L."/>
            <person name="Wang Y."/>
            <person name="McGuire P.E."/>
            <person name="Liu S."/>
            <person name="Long H."/>
            <person name="Ramasamy R.K."/>
            <person name="Rodriguez J.C."/>
            <person name="Van S.L."/>
            <person name="Yuan L."/>
            <person name="Wang Z."/>
            <person name="Xia Z."/>
            <person name="Xiao L."/>
            <person name="Anderson O.D."/>
            <person name="Ouyang S."/>
            <person name="Liang Y."/>
            <person name="Zimin A.V."/>
            <person name="Pertea G."/>
            <person name="Qi P."/>
            <person name="Bennetzen J.L."/>
            <person name="Dai X."/>
            <person name="Dawson M.W."/>
            <person name="Muller H.G."/>
            <person name="Kugler K."/>
            <person name="Rivarola-Duarte L."/>
            <person name="Spannagl M."/>
            <person name="Mayer K.F.X."/>
            <person name="Lu F.H."/>
            <person name="Bevan M.W."/>
            <person name="Leroy P."/>
            <person name="Li P."/>
            <person name="You F.M."/>
            <person name="Sun Q."/>
            <person name="Liu Z."/>
            <person name="Lyons E."/>
            <person name="Wicker T."/>
            <person name="Salzberg S.L."/>
            <person name="Devos K.M."/>
            <person name="Dvorak J."/>
        </authorList>
    </citation>
    <scope>NUCLEOTIDE SEQUENCE [LARGE SCALE GENOMIC DNA]</scope>
    <source>
        <strain evidence="2">cv. AL8/78</strain>
    </source>
</reference>